<keyword evidence="2" id="KW-0479">Metal-binding</keyword>
<evidence type="ECO:0000256" key="5">
    <source>
        <dbReference type="ARBA" id="ARBA00023125"/>
    </source>
</evidence>
<comment type="subcellular location">
    <subcellularLocation>
        <location evidence="1">Nucleus</location>
    </subcellularLocation>
</comment>
<dbReference type="EMBL" id="JAXOVC010000011">
    <property type="protein sequence ID" value="KAK4495610.1"/>
    <property type="molecule type" value="Genomic_DNA"/>
</dbReference>
<dbReference type="Proteomes" id="UP001305779">
    <property type="component" value="Unassembled WGS sequence"/>
</dbReference>
<dbReference type="Pfam" id="PF04082">
    <property type="entry name" value="Fungal_trans"/>
    <property type="match status" value="1"/>
</dbReference>
<accession>A0ABR0E2U7</accession>
<dbReference type="CDD" id="cd12148">
    <property type="entry name" value="fungal_TF_MHR"/>
    <property type="match status" value="1"/>
</dbReference>
<keyword evidence="7" id="KW-0539">Nucleus</keyword>
<dbReference type="PANTHER" id="PTHR47782:SF12">
    <property type="entry name" value="ZN(II)2CYS6 TRANSCRIPTION FACTOR (EUROFUNG)"/>
    <property type="match status" value="1"/>
</dbReference>
<protein>
    <recommendedName>
        <fullName evidence="10">Xylanolytic transcriptional activator regulatory domain-containing protein</fullName>
    </recommendedName>
</protein>
<evidence type="ECO:0000256" key="4">
    <source>
        <dbReference type="ARBA" id="ARBA00023015"/>
    </source>
</evidence>
<evidence type="ECO:0000256" key="1">
    <source>
        <dbReference type="ARBA" id="ARBA00004123"/>
    </source>
</evidence>
<dbReference type="InterPro" id="IPR007219">
    <property type="entry name" value="XnlR_reg_dom"/>
</dbReference>
<evidence type="ECO:0000313" key="12">
    <source>
        <dbReference type="Proteomes" id="UP001305779"/>
    </source>
</evidence>
<evidence type="ECO:0000256" key="8">
    <source>
        <dbReference type="SAM" id="Coils"/>
    </source>
</evidence>
<sequence>MPMSEQSEEQPADSALPEPKKRKRSRREENGERRCTNASDVWPAAMPTKIVKSMNLTYEQHVTNLENRIQHLEQELLRTRSEGHGEIVEPPDDAFHEQDIPTTSFGPINGFSERAHATAHPHQDNLRSPPSASSIIVNVQHSQSHKFPVLEPEVGTSSPILIYGAHAQAVTSIDPPEEDLAQRIVERAYSYVQARYCIVDWVQLREWHQRRDSYLDSAHESDAQSQTPAFFIWMIYAIGARFVPELGQECSEAYFARASKYLPAVLGLQDMFTVQALLCMIQFSFRAPKGPSLWDLTRMVVSRYVEEPVNIDDACTDQGMIEDLQKWQAKGMSKDSTRATTMSSALQHLTIYRIRSAITSRFTGPSAEVPSYSDVQTFLAELNEWRDHFPKAGEPFWSPQQPPERVQATYLQAVLVLIRPVLLQADIDPPLLSLCANFAAEACESGRTLSLDSQTFPDRITVFHCFFCGVTLLQCLTVDPRALPRRRTHQAISSCLSSLTVYSRALPAVTPFLHLYDELANRFFGDEDDEAPPGPNPELRKLLSQVILSDPSETPELLRSLRPSATGGANITEAQLPDEYTTAPQPGGIASKTPAENEDLSRK</sequence>
<feature type="region of interest" description="Disordered" evidence="9">
    <location>
        <begin position="1"/>
        <end position="39"/>
    </location>
</feature>
<dbReference type="PANTHER" id="PTHR47782">
    <property type="entry name" value="ZN(II)2CYS6 TRANSCRIPTION FACTOR (EUROFUNG)-RELATED"/>
    <property type="match status" value="1"/>
</dbReference>
<feature type="compositionally biased region" description="Acidic residues" evidence="9">
    <location>
        <begin position="1"/>
        <end position="11"/>
    </location>
</feature>
<evidence type="ECO:0000256" key="3">
    <source>
        <dbReference type="ARBA" id="ARBA00022833"/>
    </source>
</evidence>
<keyword evidence="5" id="KW-0238">DNA-binding</keyword>
<keyword evidence="8" id="KW-0175">Coiled coil</keyword>
<organism evidence="11 12">
    <name type="scientific">Zasmidium cellare</name>
    <name type="common">Wine cellar mold</name>
    <name type="synonym">Racodium cellare</name>
    <dbReference type="NCBI Taxonomy" id="395010"/>
    <lineage>
        <taxon>Eukaryota</taxon>
        <taxon>Fungi</taxon>
        <taxon>Dikarya</taxon>
        <taxon>Ascomycota</taxon>
        <taxon>Pezizomycotina</taxon>
        <taxon>Dothideomycetes</taxon>
        <taxon>Dothideomycetidae</taxon>
        <taxon>Mycosphaerellales</taxon>
        <taxon>Mycosphaerellaceae</taxon>
        <taxon>Zasmidium</taxon>
    </lineage>
</organism>
<evidence type="ECO:0000256" key="2">
    <source>
        <dbReference type="ARBA" id="ARBA00022723"/>
    </source>
</evidence>
<keyword evidence="4" id="KW-0805">Transcription regulation</keyword>
<evidence type="ECO:0000256" key="9">
    <source>
        <dbReference type="SAM" id="MobiDB-lite"/>
    </source>
</evidence>
<feature type="coiled-coil region" evidence="8">
    <location>
        <begin position="55"/>
        <end position="82"/>
    </location>
</feature>
<evidence type="ECO:0000259" key="10">
    <source>
        <dbReference type="Pfam" id="PF04082"/>
    </source>
</evidence>
<gene>
    <name evidence="11" type="ORF">PRZ48_012878</name>
</gene>
<feature type="compositionally biased region" description="Basic and acidic residues" evidence="9">
    <location>
        <begin position="26"/>
        <end position="35"/>
    </location>
</feature>
<proteinExistence type="predicted"/>
<evidence type="ECO:0000313" key="11">
    <source>
        <dbReference type="EMBL" id="KAK4495610.1"/>
    </source>
</evidence>
<name>A0ABR0E2U7_ZASCE</name>
<feature type="region of interest" description="Disordered" evidence="9">
    <location>
        <begin position="554"/>
        <end position="603"/>
    </location>
</feature>
<dbReference type="InterPro" id="IPR052202">
    <property type="entry name" value="Yeast_MetPath_Reg"/>
</dbReference>
<keyword evidence="3" id="KW-0862">Zinc</keyword>
<reference evidence="11 12" key="1">
    <citation type="journal article" date="2023" name="G3 (Bethesda)">
        <title>A chromosome-level genome assembly of Zasmidium syzygii isolated from banana leaves.</title>
        <authorList>
            <person name="van Westerhoven A.C."/>
            <person name="Mehrabi R."/>
            <person name="Talebi R."/>
            <person name="Steentjes M.B.F."/>
            <person name="Corcolon B."/>
            <person name="Chong P.A."/>
            <person name="Kema G.H.J."/>
            <person name="Seidl M.F."/>
        </authorList>
    </citation>
    <scope>NUCLEOTIDE SEQUENCE [LARGE SCALE GENOMIC DNA]</scope>
    <source>
        <strain evidence="11 12">P124</strain>
    </source>
</reference>
<keyword evidence="6" id="KW-0804">Transcription</keyword>
<feature type="domain" description="Xylanolytic transcriptional activator regulatory" evidence="10">
    <location>
        <begin position="217"/>
        <end position="300"/>
    </location>
</feature>
<comment type="caution">
    <text evidence="11">The sequence shown here is derived from an EMBL/GenBank/DDBJ whole genome shotgun (WGS) entry which is preliminary data.</text>
</comment>
<evidence type="ECO:0000256" key="7">
    <source>
        <dbReference type="ARBA" id="ARBA00023242"/>
    </source>
</evidence>
<keyword evidence="12" id="KW-1185">Reference proteome</keyword>
<evidence type="ECO:0000256" key="6">
    <source>
        <dbReference type="ARBA" id="ARBA00023163"/>
    </source>
</evidence>